<keyword evidence="10" id="KW-1185">Reference proteome</keyword>
<gene>
    <name evidence="9" type="ORF">UCREL1_9853</name>
</gene>
<dbReference type="InterPro" id="IPR029058">
    <property type="entry name" value="AB_hydrolase_fold"/>
</dbReference>
<sequence>MFLPETWNSKLLVVGNYEFLGGINWLDMGPGPKYGMASLSTDTGHNSGAGDISWADTDQKKRNWASEALEGSILLGKSLATAYYSNSPIEYTYYSGCSTGGRQGLKQIQRDPDIFDGALIGAPAWDTKHLMPWVSKLAVWNLPENASHAISDPGLFTRLQAEVLAQCDPLDGVQDNIVSAPELCRRAFNATKIRCGVAAANQSDACWTQPQVETAQKMYADYVTAEEEGGTLVYSGLEYGSEAEWTAYLLPIAPEEYNVRRNFDAQYERYFMNYGADWPITEYNDSVADDSGRRDDGSVAATADQYNLGRFRDRGKIILYGGLADGVLPVGHTTLYYERTVERMGGGRGDLDDFFRYFQIPGMGHCWGTPNNVKAPWMIGGAGQAAQRPPYNSGWSVPLGLNDSRHDALLALMDWVEHGSAPSEIIASEFNFTDSTGQNIKLHRQRPICLYPHVSVWDGRGSQDDATSWTCR</sequence>
<accession>M7T038</accession>
<dbReference type="EC" id="3.1.1.-" evidence="8"/>
<evidence type="ECO:0000313" key="10">
    <source>
        <dbReference type="Proteomes" id="UP000012174"/>
    </source>
</evidence>
<evidence type="ECO:0000256" key="1">
    <source>
        <dbReference type="ARBA" id="ARBA00006249"/>
    </source>
</evidence>
<evidence type="ECO:0000256" key="8">
    <source>
        <dbReference type="RuleBase" id="RU361238"/>
    </source>
</evidence>
<dbReference type="EMBL" id="KB707259">
    <property type="protein sequence ID" value="EMR63201.1"/>
    <property type="molecule type" value="Genomic_DNA"/>
</dbReference>
<keyword evidence="2" id="KW-0719">Serine esterase</keyword>
<evidence type="ECO:0000256" key="7">
    <source>
        <dbReference type="ARBA" id="ARBA00023157"/>
    </source>
</evidence>
<dbReference type="Pfam" id="PF07519">
    <property type="entry name" value="Tannase"/>
    <property type="match status" value="1"/>
</dbReference>
<dbReference type="PANTHER" id="PTHR33938:SF2">
    <property type="entry name" value="CARBOXYLIC ESTER HYDROLASE"/>
    <property type="match status" value="1"/>
</dbReference>
<dbReference type="HOGENOM" id="CLU_014819_1_0_1"/>
<keyword evidence="4" id="KW-0732">Signal</keyword>
<dbReference type="OrthoDB" id="3039123at2759"/>
<evidence type="ECO:0000256" key="4">
    <source>
        <dbReference type="ARBA" id="ARBA00022729"/>
    </source>
</evidence>
<keyword evidence="6" id="KW-0106">Calcium</keyword>
<protein>
    <recommendedName>
        <fullName evidence="8">Carboxylic ester hydrolase</fullName>
        <ecNumber evidence="8">3.1.1.-</ecNumber>
    </recommendedName>
</protein>
<proteinExistence type="inferred from homology"/>
<dbReference type="Proteomes" id="UP000012174">
    <property type="component" value="Unassembled WGS sequence"/>
</dbReference>
<dbReference type="AlphaFoldDB" id="M7T038"/>
<evidence type="ECO:0000256" key="2">
    <source>
        <dbReference type="ARBA" id="ARBA00022487"/>
    </source>
</evidence>
<reference evidence="10" key="1">
    <citation type="journal article" date="2013" name="Genome Announc.">
        <title>Draft genome sequence of the grapevine dieback fungus Eutypa lata UCR-EL1.</title>
        <authorList>
            <person name="Blanco-Ulate B."/>
            <person name="Rolshausen P.E."/>
            <person name="Cantu D."/>
        </authorList>
    </citation>
    <scope>NUCLEOTIDE SEQUENCE [LARGE SCALE GENOMIC DNA]</scope>
    <source>
        <strain evidence="10">UCR-EL1</strain>
    </source>
</reference>
<dbReference type="GO" id="GO:0046872">
    <property type="term" value="F:metal ion binding"/>
    <property type="evidence" value="ECO:0007669"/>
    <property type="project" value="UniProtKB-KW"/>
</dbReference>
<comment type="similarity">
    <text evidence="1 8">Belongs to the tannase family.</text>
</comment>
<evidence type="ECO:0000256" key="6">
    <source>
        <dbReference type="ARBA" id="ARBA00022837"/>
    </source>
</evidence>
<evidence type="ECO:0000256" key="3">
    <source>
        <dbReference type="ARBA" id="ARBA00022723"/>
    </source>
</evidence>
<name>M7T038_EUTLA</name>
<dbReference type="InterPro" id="IPR011118">
    <property type="entry name" value="Tannase/feruloyl_esterase"/>
</dbReference>
<dbReference type="KEGG" id="ela:UCREL1_9853"/>
<keyword evidence="7" id="KW-1015">Disulfide bond</keyword>
<organism evidence="9 10">
    <name type="scientific">Eutypa lata (strain UCR-EL1)</name>
    <name type="common">Grapevine dieback disease fungus</name>
    <name type="synonym">Eutypa armeniacae</name>
    <dbReference type="NCBI Taxonomy" id="1287681"/>
    <lineage>
        <taxon>Eukaryota</taxon>
        <taxon>Fungi</taxon>
        <taxon>Dikarya</taxon>
        <taxon>Ascomycota</taxon>
        <taxon>Pezizomycotina</taxon>
        <taxon>Sordariomycetes</taxon>
        <taxon>Xylariomycetidae</taxon>
        <taxon>Xylariales</taxon>
        <taxon>Diatrypaceae</taxon>
        <taxon>Eutypa</taxon>
    </lineage>
</organism>
<dbReference type="PANTHER" id="PTHR33938">
    <property type="entry name" value="FERULOYL ESTERASE B-RELATED"/>
    <property type="match status" value="1"/>
</dbReference>
<evidence type="ECO:0000256" key="5">
    <source>
        <dbReference type="ARBA" id="ARBA00022801"/>
    </source>
</evidence>
<dbReference type="SUPFAM" id="SSF53474">
    <property type="entry name" value="alpha/beta-Hydrolases"/>
    <property type="match status" value="1"/>
</dbReference>
<evidence type="ECO:0000313" key="9">
    <source>
        <dbReference type="EMBL" id="EMR63201.1"/>
    </source>
</evidence>
<dbReference type="GO" id="GO:0030600">
    <property type="term" value="F:feruloyl esterase activity"/>
    <property type="evidence" value="ECO:0007669"/>
    <property type="project" value="UniProtKB-ARBA"/>
</dbReference>
<keyword evidence="3" id="KW-0479">Metal-binding</keyword>
<keyword evidence="5 8" id="KW-0378">Hydrolase</keyword>
<dbReference type="eggNOG" id="ENOG502QPXZ">
    <property type="taxonomic scope" value="Eukaryota"/>
</dbReference>